<dbReference type="EMBL" id="CP144698">
    <property type="protein sequence ID" value="WVZ17010.1"/>
    <property type="molecule type" value="Genomic_DNA"/>
</dbReference>
<keyword evidence="7" id="KW-0812">Transmembrane</keyword>
<feature type="region of interest" description="Disordered" evidence="6">
    <location>
        <begin position="249"/>
        <end position="292"/>
    </location>
</feature>
<evidence type="ECO:0000313" key="9">
    <source>
        <dbReference type="Proteomes" id="UP001374535"/>
    </source>
</evidence>
<dbReference type="GO" id="GO:0046872">
    <property type="term" value="F:metal ion binding"/>
    <property type="evidence" value="ECO:0007669"/>
    <property type="project" value="UniProtKB-UniRule"/>
</dbReference>
<dbReference type="InterPro" id="IPR000347">
    <property type="entry name" value="Metalthion_15p"/>
</dbReference>
<protein>
    <recommendedName>
        <fullName evidence="5">Metallothionein-like protein</fullName>
    </recommendedName>
</protein>
<dbReference type="Pfam" id="PF01439">
    <property type="entry name" value="Metallothio_2"/>
    <property type="match status" value="1"/>
</dbReference>
<evidence type="ECO:0000256" key="7">
    <source>
        <dbReference type="SAM" id="Phobius"/>
    </source>
</evidence>
<feature type="compositionally biased region" description="Acidic residues" evidence="6">
    <location>
        <begin position="272"/>
        <end position="281"/>
    </location>
</feature>
<gene>
    <name evidence="8" type="ORF">V8G54_009992</name>
</gene>
<comment type="similarity">
    <text evidence="2 5">Belongs to the metallothionein superfamily. Type 15 family.</text>
</comment>
<dbReference type="Proteomes" id="UP001374535">
    <property type="component" value="Chromosome 3"/>
</dbReference>
<sequence>MSCCSGKCGCGSSCGCGSNCGGCKMYPDLSYAEKSTTEILVLGVAPVKAHIDGVEMGVAAENSGCKCGSNCTCDPCNCKISLFVVPNKSWCYLRTCASFDLVCIGTVVRLLKLPFVEDYMFLRWIVGLLKLGEVGYKSVTDSFHYGIRYDDAHSIVYDWDSHDGGVSIMMIMRCHHGSRVMDQGLKMKDRELSAVIEGQRTVAEGLGLSPVTALFGEEQKKKAASMLKPYTHTSSDRVSGSIHPTRVKKLRMENERETGKTESRGGSSIIDASDDDDDLEQEAGGRCDVSGVNGFDNDNSDRLRATSGETQGLVLAVHAMEKMVLHALSDCCSLRRAVLPRHELPTIDDVSLGAFREEVVLLEEPIGVLADVLFQVGDSTPGSGTLRGFGVCTEEASNMCECVSGFEPLDGHEWGYADYYQGCHHVDVGCDGDDGFEDLGVVRFGFGIVSLIRDWKVLSGVVIGPIAVLGVVVVTLLVTVKRRVERKKLEKDG</sequence>
<keyword evidence="9" id="KW-1185">Reference proteome</keyword>
<organism evidence="8 9">
    <name type="scientific">Vigna mungo</name>
    <name type="common">Black gram</name>
    <name type="synonym">Phaseolus mungo</name>
    <dbReference type="NCBI Taxonomy" id="3915"/>
    <lineage>
        <taxon>Eukaryota</taxon>
        <taxon>Viridiplantae</taxon>
        <taxon>Streptophyta</taxon>
        <taxon>Embryophyta</taxon>
        <taxon>Tracheophyta</taxon>
        <taxon>Spermatophyta</taxon>
        <taxon>Magnoliopsida</taxon>
        <taxon>eudicotyledons</taxon>
        <taxon>Gunneridae</taxon>
        <taxon>Pentapetalae</taxon>
        <taxon>rosids</taxon>
        <taxon>fabids</taxon>
        <taxon>Fabales</taxon>
        <taxon>Fabaceae</taxon>
        <taxon>Papilionoideae</taxon>
        <taxon>50 kb inversion clade</taxon>
        <taxon>NPAAA clade</taxon>
        <taxon>indigoferoid/millettioid clade</taxon>
        <taxon>Phaseoleae</taxon>
        <taxon>Vigna</taxon>
    </lineage>
</organism>
<feature type="compositionally biased region" description="Basic and acidic residues" evidence="6">
    <location>
        <begin position="250"/>
        <end position="263"/>
    </location>
</feature>
<keyword evidence="7" id="KW-0472">Membrane</keyword>
<proteinExistence type="inferred from homology"/>
<evidence type="ECO:0000256" key="3">
    <source>
        <dbReference type="ARBA" id="ARBA00022723"/>
    </source>
</evidence>
<evidence type="ECO:0000256" key="5">
    <source>
        <dbReference type="RuleBase" id="RU369052"/>
    </source>
</evidence>
<evidence type="ECO:0000313" key="8">
    <source>
        <dbReference type="EMBL" id="WVZ17010.1"/>
    </source>
</evidence>
<name>A0AAQ3NVK3_VIGMU</name>
<feature type="transmembrane region" description="Helical" evidence="7">
    <location>
        <begin position="457"/>
        <end position="480"/>
    </location>
</feature>
<dbReference type="AlphaFoldDB" id="A0AAQ3NVK3"/>
<evidence type="ECO:0000256" key="1">
    <source>
        <dbReference type="ARBA" id="ARBA00002568"/>
    </source>
</evidence>
<keyword evidence="3 5" id="KW-0479">Metal-binding</keyword>
<keyword evidence="4 5" id="KW-0480">Metal-thiolate cluster</keyword>
<comment type="function">
    <text evidence="1 5">Metallothioneins have a high content of cysteine residues that bind various heavy metals.</text>
</comment>
<dbReference type="PANTHER" id="PTHR33543">
    <property type="entry name" value="METALLOTHIONEIN-LIKE PROTEIN 2A"/>
    <property type="match status" value="1"/>
</dbReference>
<evidence type="ECO:0000256" key="6">
    <source>
        <dbReference type="SAM" id="MobiDB-lite"/>
    </source>
</evidence>
<reference evidence="8 9" key="1">
    <citation type="journal article" date="2023" name="Life. Sci Alliance">
        <title>Evolutionary insights into 3D genome organization and epigenetic landscape of Vigna mungo.</title>
        <authorList>
            <person name="Junaid A."/>
            <person name="Singh B."/>
            <person name="Bhatia S."/>
        </authorList>
    </citation>
    <scope>NUCLEOTIDE SEQUENCE [LARGE SCALE GENOMIC DNA]</scope>
    <source>
        <strain evidence="8">Urdbean</strain>
    </source>
</reference>
<evidence type="ECO:0000256" key="2">
    <source>
        <dbReference type="ARBA" id="ARBA00005802"/>
    </source>
</evidence>
<keyword evidence="7" id="KW-1133">Transmembrane helix</keyword>
<accession>A0AAQ3NVK3</accession>
<evidence type="ECO:0000256" key="4">
    <source>
        <dbReference type="ARBA" id="ARBA00022851"/>
    </source>
</evidence>
<dbReference type="PANTHER" id="PTHR33543:SF33">
    <property type="entry name" value="METALLOTHIONEIN-LIKE PROTEIN 2B"/>
    <property type="match status" value="1"/>
</dbReference>